<dbReference type="SUPFAM" id="SSF49785">
    <property type="entry name" value="Galactose-binding domain-like"/>
    <property type="match status" value="1"/>
</dbReference>
<evidence type="ECO:0000256" key="8">
    <source>
        <dbReference type="SAM" id="SignalP"/>
    </source>
</evidence>
<evidence type="ECO:0000313" key="11">
    <source>
        <dbReference type="Proteomes" id="UP000183047"/>
    </source>
</evidence>
<dbReference type="CDD" id="cd04084">
    <property type="entry name" value="CBM6_xylanase-like"/>
    <property type="match status" value="1"/>
</dbReference>
<dbReference type="GO" id="GO:0030246">
    <property type="term" value="F:carbohydrate binding"/>
    <property type="evidence" value="ECO:0007669"/>
    <property type="project" value="InterPro"/>
</dbReference>
<keyword evidence="2" id="KW-0624">Polysaccharide degradation</keyword>
<dbReference type="Proteomes" id="UP000183047">
    <property type="component" value="Unassembled WGS sequence"/>
</dbReference>
<dbReference type="PANTHER" id="PTHR43772">
    <property type="entry name" value="ENDO-1,4-BETA-XYLANASE"/>
    <property type="match status" value="1"/>
</dbReference>
<evidence type="ECO:0000259" key="9">
    <source>
        <dbReference type="PROSITE" id="PS51175"/>
    </source>
</evidence>
<feature type="signal peptide" evidence="8">
    <location>
        <begin position="1"/>
        <end position="27"/>
    </location>
</feature>
<dbReference type="Pfam" id="PF03422">
    <property type="entry name" value="CBM_6"/>
    <property type="match status" value="1"/>
</dbReference>
<dbReference type="CDD" id="cd00161">
    <property type="entry name" value="beta-trefoil_Ricin-like"/>
    <property type="match status" value="1"/>
</dbReference>
<feature type="region of interest" description="Disordered" evidence="7">
    <location>
        <begin position="483"/>
        <end position="551"/>
    </location>
</feature>
<dbReference type="InterPro" id="IPR029058">
    <property type="entry name" value="AB_hydrolase_fold"/>
</dbReference>
<dbReference type="SMART" id="SM00606">
    <property type="entry name" value="CBD_IV"/>
    <property type="match status" value="1"/>
</dbReference>
<feature type="chain" id="PRO_5010193954" evidence="8">
    <location>
        <begin position="28"/>
        <end position="1012"/>
    </location>
</feature>
<dbReference type="RefSeq" id="WP_074461997.1">
    <property type="nucleotide sequence ID" value="NZ_FMUR01000007.1"/>
</dbReference>
<feature type="region of interest" description="Disordered" evidence="7">
    <location>
        <begin position="697"/>
        <end position="756"/>
    </location>
</feature>
<dbReference type="InterPro" id="IPR008979">
    <property type="entry name" value="Galactose-bd-like_sf"/>
</dbReference>
<dbReference type="Gene3D" id="2.60.120.260">
    <property type="entry name" value="Galactose-binding domain-like"/>
    <property type="match status" value="1"/>
</dbReference>
<dbReference type="Pfam" id="PF14200">
    <property type="entry name" value="RicinB_lectin_2"/>
    <property type="match status" value="2"/>
</dbReference>
<keyword evidence="11" id="KW-1185">Reference proteome</keyword>
<dbReference type="InterPro" id="IPR005084">
    <property type="entry name" value="CBM6"/>
</dbReference>
<protein>
    <submittedName>
        <fullName evidence="10">Enterochelin esterase</fullName>
    </submittedName>
</protein>
<keyword evidence="4" id="KW-0378">Hydrolase</keyword>
<dbReference type="InterPro" id="IPR006584">
    <property type="entry name" value="Cellulose-bd_IV"/>
</dbReference>
<keyword evidence="3 8" id="KW-0732">Signal</keyword>
<dbReference type="GO" id="GO:0045493">
    <property type="term" value="P:xylan catabolic process"/>
    <property type="evidence" value="ECO:0007669"/>
    <property type="project" value="UniProtKB-KW"/>
</dbReference>
<dbReference type="InterPro" id="IPR000801">
    <property type="entry name" value="Esterase-like"/>
</dbReference>
<dbReference type="Gene3D" id="2.115.10.20">
    <property type="entry name" value="Glycosyl hydrolase domain, family 43"/>
    <property type="match status" value="1"/>
</dbReference>
<feature type="domain" description="CBM6" evidence="9">
    <location>
        <begin position="367"/>
        <end position="483"/>
    </location>
</feature>
<dbReference type="Gene3D" id="2.80.10.50">
    <property type="match status" value="2"/>
</dbReference>
<dbReference type="InterPro" id="IPR052176">
    <property type="entry name" value="Glycosyl_Hydrlase_43_Enz"/>
</dbReference>
<dbReference type="Pfam" id="PF00756">
    <property type="entry name" value="Esterase"/>
    <property type="match status" value="1"/>
</dbReference>
<comment type="similarity">
    <text evidence="1">Belongs to the glycosyl hydrolase 43 family.</text>
</comment>
<dbReference type="PROSITE" id="PS50231">
    <property type="entry name" value="RICIN_B_LECTIN"/>
    <property type="match status" value="1"/>
</dbReference>
<keyword evidence="5" id="KW-0119">Carbohydrate metabolism</keyword>
<dbReference type="InterPro" id="IPR023296">
    <property type="entry name" value="Glyco_hydro_beta-prop_sf"/>
</dbReference>
<keyword evidence="6" id="KW-0326">Glycosidase</keyword>
<dbReference type="PROSITE" id="PS51175">
    <property type="entry name" value="CBM6"/>
    <property type="match status" value="1"/>
</dbReference>
<feature type="compositionally biased region" description="Low complexity" evidence="7">
    <location>
        <begin position="483"/>
        <end position="501"/>
    </location>
</feature>
<dbReference type="InterPro" id="IPR000772">
    <property type="entry name" value="Ricin_B_lectin"/>
</dbReference>
<sequence>MVKSIKRMIGVAMMCTLVAGSAVTVEAAGVERGSYVKGDNENNPLVTQSYGADPGVLVYNDTVYIYTTNDSQEFAGNNKNTYQKINQLNCYSSKDLVNWTDHGAFNIAGGNGAARWASNSWAPTICSKKINGKDKFFLYFANNASGIGVLTADSPTGPWKDPIGHALITKSTPNCNVEWLFDPAVLVDSDGTGYLYFGGGVPQGQDAHPKTARVIKLGADMVSTSGTAATIDAPYLFEDSGINKIGNTYYYSYCSNWNCGNGFRNATIQVMTSNNPMGPFNHQGEIMANPASTFRGSDGNNHHQIFEFRGNYYMAYHTHTVESKVVGNNLGYRTTHIDKVNVSNGRINAVQQSLNGVQMKPNVDPYNWVEAETMFTQAGISVKGNSNGTAFVSNIDNGDYTKIKGVNFSNGVSSITATVQSNGNGSIEVREGSPSGNLLGTINVSGTGGSFKDFTGDVKSVSGSKDICLVFKGSFSFDRWKANNGNAGGNTNPQPQPVNGDNGKKDNKNNNGQNNPQPQPTPQPQPQPTPQPQPQPTPQPQPSNDQISNNVSGEIQDGWYYLKDINSQKYLTVKNDTAKKVTNVVVSKGTGVKGQKWYVQNKGDGYVTLKSALGEFMLDVAYGENKDGTNVQIYDAVGHDAQQFIIKPTKTSGVYTVGTKSSGGAKVLDVYQHKTDDGANVCQWRANGKKNQQWKFEPVSGQQVNNNKQADNQKQNDNNKQADNNKQSDNQKQADNKQNNQTGNTHANPTAKIANSIPSKYSAIRNGEGSGTVKNISYTAHDASNGHAYTKKANIYLPANYSPDKKYSVLYLLHGIGGNESEWGMTGNNSQVKAIMDNLSYYGDIDSFIVVTPNGKASQSGSTDSFYSFGKELRNDLIPYIDSNYSTYADRDHRAIAGLSMGGMQTINIGLGECVDLFGYFGAFSAAPTSNTADKTASILKDNKYPIHYFYNICGLQDGTAYQSASAAAKNLPSACNQFVSGKNFTWQELNGSHDFNIWYLGFYNFAQIAFK</sequence>
<dbReference type="InterPro" id="IPR035992">
    <property type="entry name" value="Ricin_B-like_lectins"/>
</dbReference>
<evidence type="ECO:0000256" key="5">
    <source>
        <dbReference type="ARBA" id="ARBA00023277"/>
    </source>
</evidence>
<feature type="compositionally biased region" description="Low complexity" evidence="7">
    <location>
        <begin position="702"/>
        <end position="741"/>
    </location>
</feature>
<dbReference type="EMBL" id="FMUR01000007">
    <property type="protein sequence ID" value="SCY08730.1"/>
    <property type="molecule type" value="Genomic_DNA"/>
</dbReference>
<feature type="compositionally biased region" description="Pro residues" evidence="7">
    <location>
        <begin position="517"/>
        <end position="541"/>
    </location>
</feature>
<accession>A0A1G5D2N9</accession>
<dbReference type="InterPro" id="IPR006710">
    <property type="entry name" value="Glyco_hydro_43"/>
</dbReference>
<dbReference type="SUPFAM" id="SSF53474">
    <property type="entry name" value="alpha/beta-Hydrolases"/>
    <property type="match status" value="1"/>
</dbReference>
<dbReference type="SMART" id="SM00458">
    <property type="entry name" value="RICIN"/>
    <property type="match status" value="1"/>
</dbReference>
<gene>
    <name evidence="10" type="ORF">SAMN02910451_01349</name>
</gene>
<reference evidence="11" key="1">
    <citation type="submission" date="2016-10" db="EMBL/GenBank/DDBJ databases">
        <authorList>
            <person name="Varghese N."/>
            <person name="Submissions S."/>
        </authorList>
    </citation>
    <scope>NUCLEOTIDE SEQUENCE [LARGE SCALE GENOMIC DNA]</scope>
    <source>
        <strain evidence="11">XBD2006</strain>
    </source>
</reference>
<dbReference type="CDD" id="cd09003">
    <property type="entry name" value="GH43_XynD-like"/>
    <property type="match status" value="1"/>
</dbReference>
<evidence type="ECO:0000256" key="1">
    <source>
        <dbReference type="ARBA" id="ARBA00009865"/>
    </source>
</evidence>
<dbReference type="GO" id="GO:0004553">
    <property type="term" value="F:hydrolase activity, hydrolyzing O-glycosyl compounds"/>
    <property type="evidence" value="ECO:0007669"/>
    <property type="project" value="InterPro"/>
</dbReference>
<evidence type="ECO:0000313" key="10">
    <source>
        <dbReference type="EMBL" id="SCY08730.1"/>
    </source>
</evidence>
<organism evidence="10 11">
    <name type="scientific">Butyrivibrio hungatei</name>
    <dbReference type="NCBI Taxonomy" id="185008"/>
    <lineage>
        <taxon>Bacteria</taxon>
        <taxon>Bacillati</taxon>
        <taxon>Bacillota</taxon>
        <taxon>Clostridia</taxon>
        <taxon>Lachnospirales</taxon>
        <taxon>Lachnospiraceae</taxon>
        <taxon>Butyrivibrio</taxon>
    </lineage>
</organism>
<dbReference type="SUPFAM" id="SSF75005">
    <property type="entry name" value="Arabinanase/levansucrase/invertase"/>
    <property type="match status" value="1"/>
</dbReference>
<evidence type="ECO:0000256" key="7">
    <source>
        <dbReference type="SAM" id="MobiDB-lite"/>
    </source>
</evidence>
<dbReference type="Gene3D" id="3.40.50.1820">
    <property type="entry name" value="alpha/beta hydrolase"/>
    <property type="match status" value="1"/>
</dbReference>
<evidence type="ECO:0000256" key="4">
    <source>
        <dbReference type="ARBA" id="ARBA00022801"/>
    </source>
</evidence>
<dbReference type="Pfam" id="PF04616">
    <property type="entry name" value="Glyco_hydro_43"/>
    <property type="match status" value="1"/>
</dbReference>
<dbReference type="PANTHER" id="PTHR43772:SF2">
    <property type="entry name" value="PUTATIVE (AFU_ORTHOLOGUE AFUA_2G04480)-RELATED"/>
    <property type="match status" value="1"/>
</dbReference>
<evidence type="ECO:0000256" key="2">
    <source>
        <dbReference type="ARBA" id="ARBA00022651"/>
    </source>
</evidence>
<dbReference type="SUPFAM" id="SSF50370">
    <property type="entry name" value="Ricin B-like lectins"/>
    <property type="match status" value="1"/>
</dbReference>
<dbReference type="AlphaFoldDB" id="A0A1G5D2N9"/>
<evidence type="ECO:0000256" key="3">
    <source>
        <dbReference type="ARBA" id="ARBA00022729"/>
    </source>
</evidence>
<name>A0A1G5D2N9_9FIRM</name>
<keyword evidence="2" id="KW-0858">Xylan degradation</keyword>
<evidence type="ECO:0000256" key="6">
    <source>
        <dbReference type="ARBA" id="ARBA00023295"/>
    </source>
</evidence>
<proteinExistence type="inferred from homology"/>